<evidence type="ECO:0000313" key="3">
    <source>
        <dbReference type="Proteomes" id="UP000234767"/>
    </source>
</evidence>
<dbReference type="GO" id="GO:0016740">
    <property type="term" value="F:transferase activity"/>
    <property type="evidence" value="ECO:0007669"/>
    <property type="project" value="UniProtKB-KW"/>
</dbReference>
<sequence length="239" mass="28342">MLNLTVVQHRRIKHMNRFKQTEGSEIFLEEFGMPFASTPVSAETLAKYRGKLPDRLLEYWQEFGFCGFKDGIFWLTNPEDYEDILAEWLPEDELKKDTHYVIARSGFGELFVWNREFGNDYKIIGLWGWVFKRDTDFSDWIRDGRDGEVIDSFFGFQVYDELDTYDNDDNPLFQRCVELWGPLAENEMFTFAPYPFISNSKTLDAIRKADLFINFDIVRQMKEPEILTTRDLLRKGWGI</sequence>
<dbReference type="SUPFAM" id="SSF160631">
    <property type="entry name" value="SMI1/KNR4-like"/>
    <property type="match status" value="1"/>
</dbReference>
<evidence type="ECO:0000313" key="2">
    <source>
        <dbReference type="EMBL" id="PLA39160.1"/>
    </source>
</evidence>
<protein>
    <submittedName>
        <fullName evidence="2">Glutamyl-tRNA amidotransferase</fullName>
    </submittedName>
</protein>
<dbReference type="InterPro" id="IPR014983">
    <property type="entry name" value="GAD-rel"/>
</dbReference>
<organism evidence="2 3">
    <name type="scientific">Neisseria sicca</name>
    <dbReference type="NCBI Taxonomy" id="490"/>
    <lineage>
        <taxon>Bacteria</taxon>
        <taxon>Pseudomonadati</taxon>
        <taxon>Pseudomonadota</taxon>
        <taxon>Betaproteobacteria</taxon>
        <taxon>Neisseriales</taxon>
        <taxon>Neisseriaceae</taxon>
        <taxon>Neisseria</taxon>
    </lineage>
</organism>
<proteinExistence type="predicted"/>
<comment type="caution">
    <text evidence="2">The sequence shown here is derived from an EMBL/GenBank/DDBJ whole genome shotgun (WGS) entry which is preliminary data.</text>
</comment>
<feature type="domain" description="GAD-related" evidence="1">
    <location>
        <begin position="25"/>
        <end position="123"/>
    </location>
</feature>
<name>A0A2I1X944_NEISI</name>
<dbReference type="AlphaFoldDB" id="A0A2I1X944"/>
<dbReference type="Pfam" id="PF08887">
    <property type="entry name" value="GAD-like"/>
    <property type="match status" value="1"/>
</dbReference>
<accession>A0A2I1X944</accession>
<dbReference type="Proteomes" id="UP000234767">
    <property type="component" value="Unassembled WGS sequence"/>
</dbReference>
<dbReference type="InterPro" id="IPR037883">
    <property type="entry name" value="Knr4/Smi1-like_sf"/>
</dbReference>
<reference evidence="2 3" key="1">
    <citation type="submission" date="2017-12" db="EMBL/GenBank/DDBJ databases">
        <title>Phylogenetic diversity of female urinary microbiome.</title>
        <authorList>
            <person name="Thomas-White K."/>
            <person name="Wolfe A.J."/>
        </authorList>
    </citation>
    <scope>NUCLEOTIDE SEQUENCE [LARGE SCALE GENOMIC DNA]</scope>
    <source>
        <strain evidence="2 3">UMB0321</strain>
    </source>
</reference>
<keyword evidence="2" id="KW-0808">Transferase</keyword>
<gene>
    <name evidence="2" type="ORF">CYK00_12165</name>
</gene>
<dbReference type="EMBL" id="PKJO01000029">
    <property type="protein sequence ID" value="PLA39160.1"/>
    <property type="molecule type" value="Genomic_DNA"/>
</dbReference>
<evidence type="ECO:0000259" key="1">
    <source>
        <dbReference type="Pfam" id="PF08887"/>
    </source>
</evidence>